<proteinExistence type="predicted"/>
<gene>
    <name evidence="3" type="ORF">GXW76_02235</name>
</gene>
<evidence type="ECO:0000313" key="4">
    <source>
        <dbReference type="Proteomes" id="UP001138751"/>
    </source>
</evidence>
<name>A0A9X9WS52_9PROT</name>
<evidence type="ECO:0000313" key="3">
    <source>
        <dbReference type="EMBL" id="MBR0669981.1"/>
    </source>
</evidence>
<keyword evidence="4" id="KW-1185">Reference proteome</keyword>
<feature type="region of interest" description="Disordered" evidence="1">
    <location>
        <begin position="34"/>
        <end position="74"/>
    </location>
</feature>
<feature type="transmembrane region" description="Helical" evidence="2">
    <location>
        <begin position="12"/>
        <end position="30"/>
    </location>
</feature>
<evidence type="ECO:0000256" key="2">
    <source>
        <dbReference type="SAM" id="Phobius"/>
    </source>
</evidence>
<reference evidence="3" key="1">
    <citation type="submission" date="2020-01" db="EMBL/GenBank/DDBJ databases">
        <authorList>
            <person name="Rat A."/>
        </authorList>
    </citation>
    <scope>NUCLEOTIDE SEQUENCE</scope>
    <source>
        <strain evidence="3">LMG 31231</strain>
    </source>
</reference>
<evidence type="ECO:0000256" key="1">
    <source>
        <dbReference type="SAM" id="MobiDB-lite"/>
    </source>
</evidence>
<dbReference type="EMBL" id="JAAEDM010000003">
    <property type="protein sequence ID" value="MBR0669981.1"/>
    <property type="molecule type" value="Genomic_DNA"/>
</dbReference>
<organism evidence="3 4">
    <name type="scientific">Neoroseomonas soli</name>
    <dbReference type="NCBI Taxonomy" id="1081025"/>
    <lineage>
        <taxon>Bacteria</taxon>
        <taxon>Pseudomonadati</taxon>
        <taxon>Pseudomonadota</taxon>
        <taxon>Alphaproteobacteria</taxon>
        <taxon>Acetobacterales</taxon>
        <taxon>Acetobacteraceae</taxon>
        <taxon>Neoroseomonas</taxon>
    </lineage>
</organism>
<protein>
    <submittedName>
        <fullName evidence="3">Uncharacterized protein</fullName>
    </submittedName>
</protein>
<dbReference type="AlphaFoldDB" id="A0A9X9WS52"/>
<dbReference type="Proteomes" id="UP001138751">
    <property type="component" value="Unassembled WGS sequence"/>
</dbReference>
<keyword evidence="2" id="KW-0812">Transmembrane</keyword>
<comment type="caution">
    <text evidence="3">The sequence shown here is derived from an EMBL/GenBank/DDBJ whole genome shotgun (WGS) entry which is preliminary data.</text>
</comment>
<sequence length="74" mass="7989">MIAAAWARVQGWLALVGATLAALGAAYLAGRRDGRDARHAEAAREEQRTRRAADAAAREAERDGAAERLRRGDF</sequence>
<keyword evidence="2" id="KW-1133">Transmembrane helix</keyword>
<reference evidence="3" key="2">
    <citation type="journal article" date="2021" name="Syst. Appl. Microbiol.">
        <title>Roseomonas hellenica sp. nov., isolated from roots of wild-growing Alkanna tinctoria.</title>
        <authorList>
            <person name="Rat A."/>
            <person name="Naranjo H.D."/>
            <person name="Lebbe L."/>
            <person name="Cnockaert M."/>
            <person name="Krigas N."/>
            <person name="Grigoriadou K."/>
            <person name="Maloupa E."/>
            <person name="Willems A."/>
        </authorList>
    </citation>
    <scope>NUCLEOTIDE SEQUENCE</scope>
    <source>
        <strain evidence="3">LMG 31231</strain>
    </source>
</reference>
<keyword evidence="2" id="KW-0472">Membrane</keyword>
<accession>A0A9X9WS52</accession>